<dbReference type="InterPro" id="IPR036291">
    <property type="entry name" value="NAD(P)-bd_dom_sf"/>
</dbReference>
<dbReference type="SUPFAM" id="SSF51182">
    <property type="entry name" value="RmlC-like cupins"/>
    <property type="match status" value="1"/>
</dbReference>
<dbReference type="Gene3D" id="3.40.50.720">
    <property type="entry name" value="NAD(P)-binding Rossmann-like Domain"/>
    <property type="match status" value="1"/>
</dbReference>
<dbReference type="EMBL" id="SLUB01000030">
    <property type="protein sequence ID" value="THE11352.1"/>
    <property type="molecule type" value="Genomic_DNA"/>
</dbReference>
<dbReference type="PANTHER" id="PTHR43245:SF55">
    <property type="entry name" value="NAD(P)-BINDING DOMAIN-CONTAINING PROTEIN"/>
    <property type="match status" value="1"/>
</dbReference>
<dbReference type="Gene3D" id="2.60.120.10">
    <property type="entry name" value="Jelly Rolls"/>
    <property type="match status" value="1"/>
</dbReference>
<feature type="domain" description="NAD-dependent epimerase/dehydratase" evidence="1">
    <location>
        <begin position="3"/>
        <end position="187"/>
    </location>
</feature>
<keyword evidence="4" id="KW-1185">Reference proteome</keyword>
<accession>A0A4S3PRE4</accession>
<comment type="caution">
    <text evidence="3">The sequence shown here is derived from an EMBL/GenBank/DDBJ whole genome shotgun (WGS) entry which is preliminary data.</text>
</comment>
<dbReference type="Pfam" id="PF01370">
    <property type="entry name" value="Epimerase"/>
    <property type="match status" value="1"/>
</dbReference>
<dbReference type="PANTHER" id="PTHR43245">
    <property type="entry name" value="BIFUNCTIONAL POLYMYXIN RESISTANCE PROTEIN ARNA"/>
    <property type="match status" value="1"/>
</dbReference>
<dbReference type="SUPFAM" id="SSF51735">
    <property type="entry name" value="NAD(P)-binding Rossmann-fold domains"/>
    <property type="match status" value="1"/>
</dbReference>
<evidence type="ECO:0000259" key="1">
    <source>
        <dbReference type="Pfam" id="PF01370"/>
    </source>
</evidence>
<feature type="domain" description="Capsular polysaccharide assembling protein CapF C-terminal" evidence="2">
    <location>
        <begin position="256"/>
        <end position="365"/>
    </location>
</feature>
<name>A0A4S3PRE4_9BACI</name>
<dbReference type="AlphaFoldDB" id="A0A4S3PRE4"/>
<dbReference type="InterPro" id="IPR029303">
    <property type="entry name" value="CapF_C"/>
</dbReference>
<gene>
    <name evidence="3" type="ORF">E1I69_15435</name>
</gene>
<dbReference type="CDD" id="cd07007">
    <property type="entry name" value="cupin_CapF-like_C"/>
    <property type="match status" value="1"/>
</dbReference>
<dbReference type="Proteomes" id="UP000306477">
    <property type="component" value="Unassembled WGS sequence"/>
</dbReference>
<dbReference type="OrthoDB" id="9801056at2"/>
<evidence type="ECO:0000313" key="3">
    <source>
        <dbReference type="EMBL" id="THE11352.1"/>
    </source>
</evidence>
<reference evidence="3 4" key="1">
    <citation type="journal article" date="2019" name="Indoor Air">
        <title>Impacts of indoor surface finishes on bacterial viability.</title>
        <authorList>
            <person name="Hu J."/>
            <person name="Maamar S.B."/>
            <person name="Glawe A.J."/>
            <person name="Gottel N."/>
            <person name="Gilbert J.A."/>
            <person name="Hartmann E.M."/>
        </authorList>
    </citation>
    <scope>NUCLEOTIDE SEQUENCE [LARGE SCALE GENOMIC DNA]</scope>
    <source>
        <strain evidence="3 4">AF060A6</strain>
    </source>
</reference>
<dbReference type="Pfam" id="PF14667">
    <property type="entry name" value="Polysacc_synt_C"/>
    <property type="match status" value="1"/>
</dbReference>
<dbReference type="RefSeq" id="WP_136380467.1">
    <property type="nucleotide sequence ID" value="NZ_SLUB01000030.1"/>
</dbReference>
<organism evidence="3 4">
    <name type="scientific">Bacillus timonensis</name>
    <dbReference type="NCBI Taxonomy" id="1033734"/>
    <lineage>
        <taxon>Bacteria</taxon>
        <taxon>Bacillati</taxon>
        <taxon>Bacillota</taxon>
        <taxon>Bacilli</taxon>
        <taxon>Bacillales</taxon>
        <taxon>Bacillaceae</taxon>
        <taxon>Bacillus</taxon>
    </lineage>
</organism>
<dbReference type="InterPro" id="IPR011051">
    <property type="entry name" value="RmlC_Cupin_sf"/>
</dbReference>
<sequence length="369" mass="41957">MKILVTGSQGFVGRNLVAELKNKGYEDILEFNRDSDQTLLNEYTKQCDFIFHLAGVNRPKEENEFMEGNFGLTSTLLELLKKNNNKAPVLLTSSIQAANDNPYGNSKRAGEDLLFEYSNTTGAKALVYRLPNLFGKWSKPNYNSVVATFCHNIARGIDIQINDPKSEVTLSYIDDVLAEFIRALKGEETKDGEFCKVPISYKITVGELAEKIYSFKRNRETLVMPSLQSKFDKALYGTFLSYLPEDKFSYNLKKNVDNRGWLAEFIKSESMGQIFISKTKPGITRGNHWHHTKVEKFLVIQGEAVIKFRKIGTDEVLEYKVNGEVPEVVDIPVGYTHSITNTGQDEVITLFWACEIFDPEKPDTYYLEV</sequence>
<dbReference type="InterPro" id="IPR050177">
    <property type="entry name" value="Lipid_A_modif_metabolic_enz"/>
</dbReference>
<evidence type="ECO:0000259" key="2">
    <source>
        <dbReference type="Pfam" id="PF14667"/>
    </source>
</evidence>
<protein>
    <submittedName>
        <fullName evidence="3">Capsular polysaccharide biosynthesis protein CapF</fullName>
    </submittedName>
</protein>
<dbReference type="InterPro" id="IPR014710">
    <property type="entry name" value="RmlC-like_jellyroll"/>
</dbReference>
<evidence type="ECO:0000313" key="4">
    <source>
        <dbReference type="Proteomes" id="UP000306477"/>
    </source>
</evidence>
<dbReference type="InterPro" id="IPR001509">
    <property type="entry name" value="Epimerase_deHydtase"/>
</dbReference>
<proteinExistence type="predicted"/>
<dbReference type="CDD" id="cd05261">
    <property type="entry name" value="CAPF_like_SDR_e"/>
    <property type="match status" value="1"/>
</dbReference>